<evidence type="ECO:0000256" key="1">
    <source>
        <dbReference type="SAM" id="Phobius"/>
    </source>
</evidence>
<feature type="transmembrane region" description="Helical" evidence="1">
    <location>
        <begin position="76"/>
        <end position="96"/>
    </location>
</feature>
<reference evidence="2" key="1">
    <citation type="submission" date="2020-02" db="EMBL/GenBank/DDBJ databases">
        <authorList>
            <person name="Meier V. D."/>
        </authorList>
    </citation>
    <scope>NUCLEOTIDE SEQUENCE</scope>
    <source>
        <strain evidence="2">AVDCRST_MAG93</strain>
    </source>
</reference>
<accession>A0A6J4K201</accession>
<feature type="transmembrane region" description="Helical" evidence="1">
    <location>
        <begin position="41"/>
        <end position="64"/>
    </location>
</feature>
<feature type="transmembrane region" description="Helical" evidence="1">
    <location>
        <begin position="163"/>
        <end position="185"/>
    </location>
</feature>
<dbReference type="AlphaFoldDB" id="A0A6J4K201"/>
<dbReference type="EMBL" id="CADCTR010001385">
    <property type="protein sequence ID" value="CAA9293700.1"/>
    <property type="molecule type" value="Genomic_DNA"/>
</dbReference>
<feature type="transmembrane region" description="Helical" evidence="1">
    <location>
        <begin position="137"/>
        <end position="157"/>
    </location>
</feature>
<proteinExistence type="predicted"/>
<keyword evidence="1" id="KW-1133">Transmembrane helix</keyword>
<organism evidence="2">
    <name type="scientific">uncultured Chloroflexia bacterium</name>
    <dbReference type="NCBI Taxonomy" id="1672391"/>
    <lineage>
        <taxon>Bacteria</taxon>
        <taxon>Bacillati</taxon>
        <taxon>Chloroflexota</taxon>
        <taxon>Chloroflexia</taxon>
        <taxon>environmental samples</taxon>
    </lineage>
</organism>
<gene>
    <name evidence="2" type="ORF">AVDCRST_MAG93-4099</name>
</gene>
<sequence length="202" mass="21944">MKHWDPWIGLLTKHRNTAVPYFPDSDSGSRTEGGLNVWTTFAAMTGGASAGLTGLVFIVVAFRFDTIAVSQEYRNRAAQTLVLFSTVTVVSALITVPQHNQALGIEMMLAALTSAAFLVSLDSAARREQTSRPNAELVVGQSLFVVGIALSGLLLLLNRDWSLYFYVTSAIVGLVWGVYGAWIFLTQAGMALTESDERRTPQ</sequence>
<evidence type="ECO:0000313" key="2">
    <source>
        <dbReference type="EMBL" id="CAA9293700.1"/>
    </source>
</evidence>
<protein>
    <submittedName>
        <fullName evidence="2">Uncharacterized protein</fullName>
    </submittedName>
</protein>
<name>A0A6J4K201_9CHLR</name>
<keyword evidence="1" id="KW-0812">Transmembrane</keyword>
<keyword evidence="1" id="KW-0472">Membrane</keyword>
<feature type="transmembrane region" description="Helical" evidence="1">
    <location>
        <begin position="102"/>
        <end position="125"/>
    </location>
</feature>